<reference evidence="2 3" key="1">
    <citation type="submission" date="2021-06" db="EMBL/GenBank/DDBJ databases">
        <title>Caerostris extrusa draft genome.</title>
        <authorList>
            <person name="Kono N."/>
            <person name="Arakawa K."/>
        </authorList>
    </citation>
    <scope>NUCLEOTIDE SEQUENCE [LARGE SCALE GENOMIC DNA]</scope>
</reference>
<gene>
    <name evidence="2" type="ORF">CEXT_505831</name>
</gene>
<evidence type="ECO:0000256" key="1">
    <source>
        <dbReference type="SAM" id="MobiDB-lite"/>
    </source>
</evidence>
<sequence>MHSTSFRGPPVGHSSHSELVGGAGDSNNKDETSFSTHEPEEAQMMSTPPAATTHDGCRINSTRNCSVIGTRGGGGIKKTTVSLTNSDYLCCLVKARNGLVVVIHLATLPVLVCSAMCDDDLNYLRLFVSKKRAMRRVLSFCRMQ</sequence>
<evidence type="ECO:0000313" key="3">
    <source>
        <dbReference type="Proteomes" id="UP001054945"/>
    </source>
</evidence>
<feature type="region of interest" description="Disordered" evidence="1">
    <location>
        <begin position="1"/>
        <end position="56"/>
    </location>
</feature>
<proteinExistence type="predicted"/>
<dbReference type="AlphaFoldDB" id="A0AAV4MF27"/>
<dbReference type="EMBL" id="BPLR01002176">
    <property type="protein sequence ID" value="GIX70958.1"/>
    <property type="molecule type" value="Genomic_DNA"/>
</dbReference>
<keyword evidence="3" id="KW-1185">Reference proteome</keyword>
<evidence type="ECO:0000313" key="2">
    <source>
        <dbReference type="EMBL" id="GIX70958.1"/>
    </source>
</evidence>
<name>A0AAV4MF27_CAEEX</name>
<comment type="caution">
    <text evidence="2">The sequence shown here is derived from an EMBL/GenBank/DDBJ whole genome shotgun (WGS) entry which is preliminary data.</text>
</comment>
<dbReference type="Proteomes" id="UP001054945">
    <property type="component" value="Unassembled WGS sequence"/>
</dbReference>
<protein>
    <submittedName>
        <fullName evidence="2">Uncharacterized protein</fullName>
    </submittedName>
</protein>
<accession>A0AAV4MF27</accession>
<organism evidence="2 3">
    <name type="scientific">Caerostris extrusa</name>
    <name type="common">Bark spider</name>
    <name type="synonym">Caerostris bankana</name>
    <dbReference type="NCBI Taxonomy" id="172846"/>
    <lineage>
        <taxon>Eukaryota</taxon>
        <taxon>Metazoa</taxon>
        <taxon>Ecdysozoa</taxon>
        <taxon>Arthropoda</taxon>
        <taxon>Chelicerata</taxon>
        <taxon>Arachnida</taxon>
        <taxon>Araneae</taxon>
        <taxon>Araneomorphae</taxon>
        <taxon>Entelegynae</taxon>
        <taxon>Araneoidea</taxon>
        <taxon>Araneidae</taxon>
        <taxon>Caerostris</taxon>
    </lineage>
</organism>
<feature type="compositionally biased region" description="Basic and acidic residues" evidence="1">
    <location>
        <begin position="27"/>
        <end position="40"/>
    </location>
</feature>